<accession>A0A369JEF3</accession>
<dbReference type="CDD" id="cd01647">
    <property type="entry name" value="RT_LTR"/>
    <property type="match status" value="1"/>
</dbReference>
<reference evidence="10" key="1">
    <citation type="submission" date="2018-04" db="EMBL/GenBank/DDBJ databases">
        <title>Whole genome sequencing of Hypsizygus marmoreus.</title>
        <authorList>
            <person name="Choi I.-G."/>
            <person name="Min B."/>
            <person name="Kim J.-G."/>
            <person name="Kim S."/>
            <person name="Oh Y.-L."/>
            <person name="Kong W.-S."/>
            <person name="Park H."/>
            <person name="Jeong J."/>
            <person name="Song E.-S."/>
        </authorList>
    </citation>
    <scope>NUCLEOTIDE SEQUENCE [LARGE SCALE GENOMIC DNA]</scope>
    <source>
        <strain evidence="10">51987-8</strain>
    </source>
</reference>
<keyword evidence="4" id="KW-0540">Nuclease</keyword>
<name>A0A369JEF3_HYPMA</name>
<dbReference type="Gene3D" id="2.40.70.10">
    <property type="entry name" value="Acid Proteases"/>
    <property type="match status" value="1"/>
</dbReference>
<dbReference type="InterPro" id="IPR041373">
    <property type="entry name" value="RT_RNaseH"/>
</dbReference>
<dbReference type="PANTHER" id="PTHR37984">
    <property type="entry name" value="PROTEIN CBG26694"/>
    <property type="match status" value="1"/>
</dbReference>
<dbReference type="AlphaFoldDB" id="A0A369JEF3"/>
<dbReference type="EC" id="2.7.7.49" evidence="1"/>
<sequence>MSYMQQGAAQRWVRNTVDDIEKGLKTWYLWKEFEAELKDHFESESKKDTAQLAVGTLKQENLTAEEYFDTFESFSHDTHFNDEALVCILKTNLNPRLLSAIYGQDTTPTMYKEWKTAALHKDHQWRELQYNLGYIGVEGAYTKTNPMEMDHSLERMLEQRSEGEVLDGCMEAAVEEHMEEVAVEVYMWEVVDLERTLAVQQQEHFPEPVSQWRSTKHAAAQLEDSNAIIVAEKVISPETALTPPVHPPQRGVKGVPSPSDKCNDMFALPIHEAVSSPVTPNLKKKVTVKIEEVEDEDEKRMREKEKAHGPGILEDATKEPHVPLRNQDQEKPLTGNNLNGAAEHLLKKIREMRKGAIQLLKGWASRGRQQEVTVFLLQSLLTASEEAAIRTLEDLRKPRHYISRMGNHNSIEVSTTLQATDTGKPFQANSLLDSGATGCYIDETFAKSQGLNFQPLSHSIPVYNADNTLNDGGPIRHVVQLRMKILDHVETITLAVTNTGRNDVILGYAWLRRHNPILWEEEEAIMRSVEDDEEEKSVTEDDEEVLEEGERLFILPEDIEHIRAKFTISQQIAEKKAECMKMRKANVSVPDLYVKDFGPVFEKSAFDSLPEKRRWDHAIELKEDSAPFTSKIYPLSRDKQRQLDEFLDEYLKSGRIQPSKSPINRYPLPLVSEIIDKLRGARYFTKFDVRWGYNNVRMREGDEWKAVFITNRGLFEPCIMFFGLTNSSATFQTMMNDLFRDQITRGVVIVYMDDILIFTNSLEEHRRVTTEVLEILCKNNLFLKPEKCEWEKMRVEYLGVIVSENGVEMDPAKVEAVHAWPEPTDKHDLQQFLGFANYYQRFISHFSEIAAPLHRLTGNTPWKWRREERVAFRSLKTAITTAPVLAFPTDHDPYRVEADSSGFATGATLMQRQNNTWLPVAFLSRSLNKVERNYEIHDREMLAIMHALEEWRHHLQGADHPIEIHTDHKNLEYFMTAKKLNRRQARWSLELANYDFVLVHKPGRTMGRADALLRRPDYERGENDNDGVVLIEPHHLRRVTMELEDESVELLKRIRGTKKVEKVVEKWLAAKEKDLEVKDDLILWQNRIYCNGTDSYPGCTQDGRVWHHPPVMPF</sequence>
<dbReference type="Gene3D" id="3.10.10.10">
    <property type="entry name" value="HIV Type 1 Reverse Transcriptase, subunit A, domain 1"/>
    <property type="match status" value="2"/>
</dbReference>
<evidence type="ECO:0000256" key="5">
    <source>
        <dbReference type="ARBA" id="ARBA00022759"/>
    </source>
</evidence>
<evidence type="ECO:0000256" key="7">
    <source>
        <dbReference type="ARBA" id="ARBA00022918"/>
    </source>
</evidence>
<evidence type="ECO:0000256" key="2">
    <source>
        <dbReference type="ARBA" id="ARBA00022679"/>
    </source>
</evidence>
<dbReference type="InterPro" id="IPR050951">
    <property type="entry name" value="Retrovirus_Pol_polyprotein"/>
</dbReference>
<dbReference type="PANTHER" id="PTHR37984:SF5">
    <property type="entry name" value="PROTEIN NYNRIN-LIKE"/>
    <property type="match status" value="1"/>
</dbReference>
<protein>
    <recommendedName>
        <fullName evidence="1">RNA-directed DNA polymerase</fullName>
        <ecNumber evidence="1">2.7.7.49</ecNumber>
    </recommendedName>
</protein>
<evidence type="ECO:0000256" key="8">
    <source>
        <dbReference type="SAM" id="MobiDB-lite"/>
    </source>
</evidence>
<dbReference type="CDD" id="cd00303">
    <property type="entry name" value="retropepsin_like"/>
    <property type="match status" value="1"/>
</dbReference>
<dbReference type="Proteomes" id="UP000076154">
    <property type="component" value="Unassembled WGS sequence"/>
</dbReference>
<evidence type="ECO:0000313" key="10">
    <source>
        <dbReference type="EMBL" id="RDB19712.1"/>
    </source>
</evidence>
<evidence type="ECO:0000256" key="3">
    <source>
        <dbReference type="ARBA" id="ARBA00022695"/>
    </source>
</evidence>
<dbReference type="InterPro" id="IPR021109">
    <property type="entry name" value="Peptidase_aspartic_dom_sf"/>
</dbReference>
<evidence type="ECO:0000256" key="1">
    <source>
        <dbReference type="ARBA" id="ARBA00012493"/>
    </source>
</evidence>
<dbReference type="GO" id="GO:0004519">
    <property type="term" value="F:endonuclease activity"/>
    <property type="evidence" value="ECO:0007669"/>
    <property type="project" value="UniProtKB-KW"/>
</dbReference>
<evidence type="ECO:0000259" key="9">
    <source>
        <dbReference type="PROSITE" id="PS50878"/>
    </source>
</evidence>
<dbReference type="FunFam" id="3.30.70.270:FF:000020">
    <property type="entry name" value="Transposon Tf2-6 polyprotein-like Protein"/>
    <property type="match status" value="1"/>
</dbReference>
<dbReference type="InterPro" id="IPR043128">
    <property type="entry name" value="Rev_trsase/Diguanyl_cyclase"/>
</dbReference>
<evidence type="ECO:0000313" key="11">
    <source>
        <dbReference type="Proteomes" id="UP000076154"/>
    </source>
</evidence>
<dbReference type="Pfam" id="PF17917">
    <property type="entry name" value="RT_RNaseH"/>
    <property type="match status" value="1"/>
</dbReference>
<dbReference type="InParanoid" id="A0A369JEF3"/>
<dbReference type="InterPro" id="IPR043502">
    <property type="entry name" value="DNA/RNA_pol_sf"/>
</dbReference>
<comment type="caution">
    <text evidence="10">The sequence shown here is derived from an EMBL/GenBank/DDBJ whole genome shotgun (WGS) entry which is preliminary data.</text>
</comment>
<dbReference type="PROSITE" id="PS50878">
    <property type="entry name" value="RT_POL"/>
    <property type="match status" value="1"/>
</dbReference>
<dbReference type="EMBL" id="LUEZ02000076">
    <property type="protein sequence ID" value="RDB19712.1"/>
    <property type="molecule type" value="Genomic_DNA"/>
</dbReference>
<dbReference type="Gene3D" id="3.30.70.270">
    <property type="match status" value="2"/>
</dbReference>
<dbReference type="GO" id="GO:0003964">
    <property type="term" value="F:RNA-directed DNA polymerase activity"/>
    <property type="evidence" value="ECO:0007669"/>
    <property type="project" value="UniProtKB-KW"/>
</dbReference>
<dbReference type="Gene3D" id="3.10.20.370">
    <property type="match status" value="1"/>
</dbReference>
<evidence type="ECO:0000256" key="6">
    <source>
        <dbReference type="ARBA" id="ARBA00022801"/>
    </source>
</evidence>
<dbReference type="OrthoDB" id="3341476at2759"/>
<dbReference type="GO" id="GO:0016787">
    <property type="term" value="F:hydrolase activity"/>
    <property type="evidence" value="ECO:0007669"/>
    <property type="project" value="UniProtKB-KW"/>
</dbReference>
<keyword evidence="6" id="KW-0378">Hydrolase</keyword>
<keyword evidence="3" id="KW-0548">Nucleotidyltransferase</keyword>
<dbReference type="Pfam" id="PF03732">
    <property type="entry name" value="Retrotrans_gag"/>
    <property type="match status" value="1"/>
</dbReference>
<dbReference type="Pfam" id="PF00078">
    <property type="entry name" value="RVT_1"/>
    <property type="match status" value="1"/>
</dbReference>
<keyword evidence="11" id="KW-1185">Reference proteome</keyword>
<proteinExistence type="predicted"/>
<dbReference type="SUPFAM" id="SSF56672">
    <property type="entry name" value="DNA/RNA polymerases"/>
    <property type="match status" value="1"/>
</dbReference>
<dbReference type="STRING" id="39966.A0A369JEF3"/>
<dbReference type="CDD" id="cd09274">
    <property type="entry name" value="RNase_HI_RT_Ty3"/>
    <property type="match status" value="1"/>
</dbReference>
<keyword evidence="5" id="KW-0255">Endonuclease</keyword>
<feature type="domain" description="Reverse transcriptase" evidence="9">
    <location>
        <begin position="616"/>
        <end position="802"/>
    </location>
</feature>
<feature type="compositionally biased region" description="Basic and acidic residues" evidence="8">
    <location>
        <begin position="298"/>
        <end position="308"/>
    </location>
</feature>
<keyword evidence="2" id="KW-0808">Transferase</keyword>
<dbReference type="InterPro" id="IPR005162">
    <property type="entry name" value="Retrotrans_gag_dom"/>
</dbReference>
<dbReference type="InterPro" id="IPR000477">
    <property type="entry name" value="RT_dom"/>
</dbReference>
<keyword evidence="7" id="KW-0695">RNA-directed DNA polymerase</keyword>
<feature type="region of interest" description="Disordered" evidence="8">
    <location>
        <begin position="296"/>
        <end position="320"/>
    </location>
</feature>
<evidence type="ECO:0000256" key="4">
    <source>
        <dbReference type="ARBA" id="ARBA00022722"/>
    </source>
</evidence>
<organism evidence="10 11">
    <name type="scientific">Hypsizygus marmoreus</name>
    <name type="common">White beech mushroom</name>
    <name type="synonym">Agaricus marmoreus</name>
    <dbReference type="NCBI Taxonomy" id="39966"/>
    <lineage>
        <taxon>Eukaryota</taxon>
        <taxon>Fungi</taxon>
        <taxon>Dikarya</taxon>
        <taxon>Basidiomycota</taxon>
        <taxon>Agaricomycotina</taxon>
        <taxon>Agaricomycetes</taxon>
        <taxon>Agaricomycetidae</taxon>
        <taxon>Agaricales</taxon>
        <taxon>Tricholomatineae</taxon>
        <taxon>Lyophyllaceae</taxon>
        <taxon>Hypsizygus</taxon>
    </lineage>
</organism>
<gene>
    <name evidence="10" type="primary">Tf2-9_1</name>
    <name evidence="10" type="ORF">Hypma_013228</name>
</gene>